<dbReference type="Proteomes" id="UP001152797">
    <property type="component" value="Unassembled WGS sequence"/>
</dbReference>
<dbReference type="EMBL" id="CAMXCT010003482">
    <property type="protein sequence ID" value="CAI4004739.1"/>
    <property type="molecule type" value="Genomic_DNA"/>
</dbReference>
<feature type="region of interest" description="Disordered" evidence="1">
    <location>
        <begin position="1"/>
        <end position="53"/>
    </location>
</feature>
<proteinExistence type="predicted"/>
<sequence>MQGKQDTDQDKLESDCWLVETDSETEMPKRSAQSSGARPLTEKQLAKKAEREQKKAVNSIALALKQIDKEGVAEFGGELEAALKEAKGQFQEWKVQATDFLHAAESNKAKADPSKVHFSKEVLEGAVKAAGASMLVYKEKMRNIREKKATAKAAAPPKATRAKVTSATFKRYVSETLQPALDCFDRFEVQGLEDETSEIYIANMEKLVLFIGKEMPSLADLLALPLQDSTAILIADLDGLRSSLCLKGSAGMKPCLRCLNCVKKDSGLDPMQYPDISNPAFAHFRQIRDQDIWDLADALQKMVDDGESKAKIQKFEKAAGLVFFGDGLFYQPRLRDRMPPTQVCVDGMHCYYSNGVASWEIALCLDAVTTASHWTLRFLRDAVLQSAWTGPKGSKHIYASYLKSLFSEKNVTEVVYKGQASQCESLVPLLRYYFAEGNLKEEHLQPHLKSFEHLAVCCAQLRALRYQWSEISPRDVDALLAVQERHQKSFLECYSTEYIKPKHHQRFHLGQSFLQMNVALRCEQHESKHRCYKHGLAERLKSTVRVGFQRSLLPRLLSGQAARVRELGVQPFRLFGPFKAASPSLCNLLGDAAMKVAKSLRFYHSSVEERHCILCRWISSSGRKYCEQRC</sequence>
<reference evidence="3 4" key="2">
    <citation type="submission" date="2024-05" db="EMBL/GenBank/DDBJ databases">
        <authorList>
            <person name="Chen Y."/>
            <person name="Shah S."/>
            <person name="Dougan E. K."/>
            <person name="Thang M."/>
            <person name="Chan C."/>
        </authorList>
    </citation>
    <scope>NUCLEOTIDE SEQUENCE [LARGE SCALE GENOMIC DNA]</scope>
</reference>
<comment type="caution">
    <text evidence="2">The sequence shown here is derived from an EMBL/GenBank/DDBJ whole genome shotgun (WGS) entry which is preliminary data.</text>
</comment>
<feature type="compositionally biased region" description="Basic and acidic residues" evidence="1">
    <location>
        <begin position="40"/>
        <end position="53"/>
    </location>
</feature>
<protein>
    <submittedName>
        <fullName evidence="2">Uncharacterized protein</fullName>
    </submittedName>
</protein>
<evidence type="ECO:0000313" key="3">
    <source>
        <dbReference type="EMBL" id="CAL4792051.1"/>
    </source>
</evidence>
<feature type="compositionally biased region" description="Basic and acidic residues" evidence="1">
    <location>
        <begin position="1"/>
        <end position="14"/>
    </location>
</feature>
<evidence type="ECO:0000313" key="2">
    <source>
        <dbReference type="EMBL" id="CAI4004739.1"/>
    </source>
</evidence>
<organism evidence="2">
    <name type="scientific">Cladocopium goreaui</name>
    <dbReference type="NCBI Taxonomy" id="2562237"/>
    <lineage>
        <taxon>Eukaryota</taxon>
        <taxon>Sar</taxon>
        <taxon>Alveolata</taxon>
        <taxon>Dinophyceae</taxon>
        <taxon>Suessiales</taxon>
        <taxon>Symbiodiniaceae</taxon>
        <taxon>Cladocopium</taxon>
    </lineage>
</organism>
<dbReference type="AlphaFoldDB" id="A0A9P1D7P3"/>
<dbReference type="EMBL" id="CAMXCT030003482">
    <property type="protein sequence ID" value="CAL4792051.1"/>
    <property type="molecule type" value="Genomic_DNA"/>
</dbReference>
<reference evidence="2" key="1">
    <citation type="submission" date="2022-10" db="EMBL/GenBank/DDBJ databases">
        <authorList>
            <person name="Chen Y."/>
            <person name="Dougan E. K."/>
            <person name="Chan C."/>
            <person name="Rhodes N."/>
            <person name="Thang M."/>
        </authorList>
    </citation>
    <scope>NUCLEOTIDE SEQUENCE</scope>
</reference>
<name>A0A9P1D7P3_9DINO</name>
<evidence type="ECO:0000313" key="4">
    <source>
        <dbReference type="Proteomes" id="UP001152797"/>
    </source>
</evidence>
<keyword evidence="4" id="KW-1185">Reference proteome</keyword>
<dbReference type="EMBL" id="CAMXCT020003482">
    <property type="protein sequence ID" value="CAL1158114.1"/>
    <property type="molecule type" value="Genomic_DNA"/>
</dbReference>
<evidence type="ECO:0000256" key="1">
    <source>
        <dbReference type="SAM" id="MobiDB-lite"/>
    </source>
</evidence>
<accession>A0A9P1D7P3</accession>
<gene>
    <name evidence="2" type="ORF">C1SCF055_LOCUS30512</name>
</gene>